<dbReference type="InterPro" id="IPR000182">
    <property type="entry name" value="GNAT_dom"/>
</dbReference>
<accession>A0A917V3S7</accession>
<dbReference type="GO" id="GO:0016747">
    <property type="term" value="F:acyltransferase activity, transferring groups other than amino-acyl groups"/>
    <property type="evidence" value="ECO:0007669"/>
    <property type="project" value="InterPro"/>
</dbReference>
<feature type="domain" description="N-acetyltransferase" evidence="1">
    <location>
        <begin position="13"/>
        <end position="176"/>
    </location>
</feature>
<dbReference type="Proteomes" id="UP000612956">
    <property type="component" value="Unassembled WGS sequence"/>
</dbReference>
<name>A0A917V3S7_9NOCA</name>
<proteinExistence type="predicted"/>
<comment type="caution">
    <text evidence="2">The sequence shown here is derived from an EMBL/GenBank/DDBJ whole genome shotgun (WGS) entry which is preliminary data.</text>
</comment>
<dbReference type="Pfam" id="PF13302">
    <property type="entry name" value="Acetyltransf_3"/>
    <property type="match status" value="1"/>
</dbReference>
<dbReference type="Gene3D" id="3.40.630.30">
    <property type="match status" value="1"/>
</dbReference>
<dbReference type="EMBL" id="BMMW01000001">
    <property type="protein sequence ID" value="GGK32387.1"/>
    <property type="molecule type" value="Genomic_DNA"/>
</dbReference>
<dbReference type="PANTHER" id="PTHR43610:SF1">
    <property type="entry name" value="N-ACETYLTRANSFERASE DOMAIN-CONTAINING PROTEIN"/>
    <property type="match status" value="1"/>
</dbReference>
<dbReference type="PANTHER" id="PTHR43610">
    <property type="entry name" value="BLL6696 PROTEIN"/>
    <property type="match status" value="1"/>
</dbReference>
<organism evidence="2 3">
    <name type="scientific">Nocardia camponoti</name>
    <dbReference type="NCBI Taxonomy" id="1616106"/>
    <lineage>
        <taxon>Bacteria</taxon>
        <taxon>Bacillati</taxon>
        <taxon>Actinomycetota</taxon>
        <taxon>Actinomycetes</taxon>
        <taxon>Mycobacteriales</taxon>
        <taxon>Nocardiaceae</taxon>
        <taxon>Nocardia</taxon>
    </lineage>
</organism>
<dbReference type="SUPFAM" id="SSF55729">
    <property type="entry name" value="Acyl-CoA N-acyltransferases (Nat)"/>
    <property type="match status" value="1"/>
</dbReference>
<evidence type="ECO:0000313" key="2">
    <source>
        <dbReference type="EMBL" id="GGK32387.1"/>
    </source>
</evidence>
<dbReference type="InterPro" id="IPR016181">
    <property type="entry name" value="Acyl_CoA_acyltransferase"/>
</dbReference>
<keyword evidence="3" id="KW-1185">Reference proteome</keyword>
<reference evidence="2" key="1">
    <citation type="journal article" date="2014" name="Int. J. Syst. Evol. Microbiol.">
        <title>Complete genome sequence of Corynebacterium casei LMG S-19264T (=DSM 44701T), isolated from a smear-ripened cheese.</title>
        <authorList>
            <consortium name="US DOE Joint Genome Institute (JGI-PGF)"/>
            <person name="Walter F."/>
            <person name="Albersmeier A."/>
            <person name="Kalinowski J."/>
            <person name="Ruckert C."/>
        </authorList>
    </citation>
    <scope>NUCLEOTIDE SEQUENCE</scope>
    <source>
        <strain evidence="2">CGMCC 4.7278</strain>
    </source>
</reference>
<gene>
    <name evidence="2" type="ORF">GCM10011591_00220</name>
</gene>
<protein>
    <submittedName>
        <fullName evidence="2">N-acetyltransferase</fullName>
    </submittedName>
</protein>
<evidence type="ECO:0000259" key="1">
    <source>
        <dbReference type="Pfam" id="PF13302"/>
    </source>
</evidence>
<evidence type="ECO:0000313" key="3">
    <source>
        <dbReference type="Proteomes" id="UP000612956"/>
    </source>
</evidence>
<dbReference type="AlphaFoldDB" id="A0A917V3S7"/>
<sequence>MPAPAPLPGRIVRLEPLAYQHVPGLATAAEALGDPTGFTLVPHGIDEARTYVDKAQAAWAAGKALAFAIVAHSHNTVGAAGGVVGATRFVQLDYWQGPLTWPLPSEPVPPAPDAVPDAVEIGNTWLTPAARGGLVNLESKLLLLQHAFDTWGVQRVTLRADARNARSRAAIERLGAVSDGVLRAHSRGFDGAVRDTAFYSILRDEWPRVRSTILDQLAARQALSMPRTVHHEPWRTLTSSAELV</sequence>
<reference evidence="2" key="2">
    <citation type="submission" date="2020-09" db="EMBL/GenBank/DDBJ databases">
        <authorList>
            <person name="Sun Q."/>
            <person name="Zhou Y."/>
        </authorList>
    </citation>
    <scope>NUCLEOTIDE SEQUENCE</scope>
    <source>
        <strain evidence="2">CGMCC 4.7278</strain>
    </source>
</reference>